<accession>A0A6G0WC35</accession>
<keyword evidence="2" id="KW-1185">Reference proteome</keyword>
<evidence type="ECO:0000313" key="2">
    <source>
        <dbReference type="Proteomes" id="UP000478052"/>
    </source>
</evidence>
<proteinExistence type="predicted"/>
<dbReference type="EMBL" id="VUJU01008894">
    <property type="protein sequence ID" value="KAF0724485.1"/>
    <property type="molecule type" value="Genomic_DNA"/>
</dbReference>
<protein>
    <submittedName>
        <fullName evidence="1">Ribosome biogenesis protein TSR3 isoform X1</fullName>
    </submittedName>
</protein>
<name>A0A6G0WC35_APHCR</name>
<dbReference type="Proteomes" id="UP000478052">
    <property type="component" value="Unassembled WGS sequence"/>
</dbReference>
<gene>
    <name evidence="1" type="ORF">FWK35_00031478</name>
</gene>
<sequence>HLNVILDKRLTWDLHIKSKRKILNSRLHLLHSILKSKLAFDTKITVYKSLSGLMQSKSGAAQNHLKLVLSSRVPATVTSSNELYSSKYKQFRK</sequence>
<dbReference type="AlphaFoldDB" id="A0A6G0WC35"/>
<reference evidence="1 2" key="1">
    <citation type="submission" date="2019-08" db="EMBL/GenBank/DDBJ databases">
        <title>Whole genome of Aphis craccivora.</title>
        <authorList>
            <person name="Voronova N.V."/>
            <person name="Shulinski R.S."/>
            <person name="Bandarenka Y.V."/>
            <person name="Zhorov D.G."/>
            <person name="Warner D."/>
        </authorList>
    </citation>
    <scope>NUCLEOTIDE SEQUENCE [LARGE SCALE GENOMIC DNA]</scope>
    <source>
        <strain evidence="1">180601</strain>
        <tissue evidence="1">Whole Body</tissue>
    </source>
</reference>
<evidence type="ECO:0000313" key="1">
    <source>
        <dbReference type="EMBL" id="KAF0724485.1"/>
    </source>
</evidence>
<comment type="caution">
    <text evidence="1">The sequence shown here is derived from an EMBL/GenBank/DDBJ whole genome shotgun (WGS) entry which is preliminary data.</text>
</comment>
<organism evidence="1 2">
    <name type="scientific">Aphis craccivora</name>
    <name type="common">Cowpea aphid</name>
    <dbReference type="NCBI Taxonomy" id="307492"/>
    <lineage>
        <taxon>Eukaryota</taxon>
        <taxon>Metazoa</taxon>
        <taxon>Ecdysozoa</taxon>
        <taxon>Arthropoda</taxon>
        <taxon>Hexapoda</taxon>
        <taxon>Insecta</taxon>
        <taxon>Pterygota</taxon>
        <taxon>Neoptera</taxon>
        <taxon>Paraneoptera</taxon>
        <taxon>Hemiptera</taxon>
        <taxon>Sternorrhyncha</taxon>
        <taxon>Aphidomorpha</taxon>
        <taxon>Aphidoidea</taxon>
        <taxon>Aphididae</taxon>
        <taxon>Aphidini</taxon>
        <taxon>Aphis</taxon>
        <taxon>Aphis</taxon>
    </lineage>
</organism>
<feature type="non-terminal residue" evidence="1">
    <location>
        <position position="1"/>
    </location>
</feature>